<dbReference type="eggNOG" id="COG0456">
    <property type="taxonomic scope" value="Bacteria"/>
</dbReference>
<organism evidence="2 3">
    <name type="scientific">Acinetobacter higginsii</name>
    <dbReference type="NCBI Taxonomy" id="70347"/>
    <lineage>
        <taxon>Bacteria</taxon>
        <taxon>Pseudomonadati</taxon>
        <taxon>Pseudomonadota</taxon>
        <taxon>Gammaproteobacteria</taxon>
        <taxon>Moraxellales</taxon>
        <taxon>Moraxellaceae</taxon>
        <taxon>Acinetobacter</taxon>
    </lineage>
</organism>
<reference evidence="2 3" key="1">
    <citation type="submission" date="2013-02" db="EMBL/GenBank/DDBJ databases">
        <title>The Genome Sequence of Acinetobacter sp. CIP 56.2.</title>
        <authorList>
            <consortium name="The Broad Institute Genome Sequencing Platform"/>
            <consortium name="The Broad Institute Genome Sequencing Center for Infectious Disease"/>
            <person name="Cerqueira G."/>
            <person name="Feldgarden M."/>
            <person name="Courvalin P."/>
            <person name="Perichon B."/>
            <person name="Grillot-Courvalin C."/>
            <person name="Clermont D."/>
            <person name="Rocha E."/>
            <person name="Yoon E.-J."/>
            <person name="Nemec A."/>
            <person name="Walker B."/>
            <person name="Young S.K."/>
            <person name="Zeng Q."/>
            <person name="Gargeya S."/>
            <person name="Fitzgerald M."/>
            <person name="Haas B."/>
            <person name="Abouelleil A."/>
            <person name="Alvarado L."/>
            <person name="Arachchi H.M."/>
            <person name="Berlin A.M."/>
            <person name="Chapman S.B."/>
            <person name="Dewar J."/>
            <person name="Goldberg J."/>
            <person name="Griggs A."/>
            <person name="Gujja S."/>
            <person name="Hansen M."/>
            <person name="Howarth C."/>
            <person name="Imamovic A."/>
            <person name="Larimer J."/>
            <person name="McCowan C."/>
            <person name="Murphy C."/>
            <person name="Neiman D."/>
            <person name="Pearson M."/>
            <person name="Priest M."/>
            <person name="Roberts A."/>
            <person name="Saif S."/>
            <person name="Shea T."/>
            <person name="Sisk P."/>
            <person name="Sykes S."/>
            <person name="Wortman J."/>
            <person name="Nusbaum C."/>
            <person name="Birren B."/>
        </authorList>
    </citation>
    <scope>NUCLEOTIDE SEQUENCE [LARGE SCALE GENOMIC DNA]</scope>
    <source>
        <strain evidence="2 3">CIP 56.2</strain>
    </source>
</reference>
<accession>N8W6J2</accession>
<dbReference type="PROSITE" id="PS51186">
    <property type="entry name" value="GNAT"/>
    <property type="match status" value="1"/>
</dbReference>
<dbReference type="STRING" id="1144672.F966_03494"/>
<dbReference type="RefSeq" id="WP_004807482.1">
    <property type="nucleotide sequence ID" value="NZ_JAZFAF010000004.1"/>
</dbReference>
<evidence type="ECO:0000313" key="2">
    <source>
        <dbReference type="EMBL" id="ENV07637.1"/>
    </source>
</evidence>
<sequence length="151" mass="17533">MIIPAKAEHSLEVLNVIKESILSCTLDHEGDTTIIHDWLENKTEENVSEWIKNNICFLYCFSEKVVGFICMSSHGNLFLNYILPVFQNQGVGEKLLKHLIEYCKMNNIHMICLESTLTAVNFYKKHEFKVNKNIIENEKTVAYEMLLHINV</sequence>
<dbReference type="AlphaFoldDB" id="N8W6J2"/>
<name>N8W6J2_9GAMM</name>
<proteinExistence type="predicted"/>
<dbReference type="HOGENOM" id="CLU_087351_3_1_6"/>
<evidence type="ECO:0000313" key="3">
    <source>
        <dbReference type="Proteomes" id="UP000013209"/>
    </source>
</evidence>
<dbReference type="Proteomes" id="UP000013209">
    <property type="component" value="Unassembled WGS sequence"/>
</dbReference>
<comment type="caution">
    <text evidence="2">The sequence shown here is derived from an EMBL/GenBank/DDBJ whole genome shotgun (WGS) entry which is preliminary data.</text>
</comment>
<dbReference type="CDD" id="cd04301">
    <property type="entry name" value="NAT_SF"/>
    <property type="match status" value="1"/>
</dbReference>
<dbReference type="InterPro" id="IPR000182">
    <property type="entry name" value="GNAT_dom"/>
</dbReference>
<dbReference type="EMBL" id="APPH01000020">
    <property type="protein sequence ID" value="ENV07637.1"/>
    <property type="molecule type" value="Genomic_DNA"/>
</dbReference>
<dbReference type="Pfam" id="PF13673">
    <property type="entry name" value="Acetyltransf_10"/>
    <property type="match status" value="1"/>
</dbReference>
<dbReference type="InterPro" id="IPR016181">
    <property type="entry name" value="Acyl_CoA_acyltransferase"/>
</dbReference>
<gene>
    <name evidence="2" type="ORF">F966_03494</name>
</gene>
<dbReference type="SUPFAM" id="SSF55729">
    <property type="entry name" value="Acyl-CoA N-acyltransferases (Nat)"/>
    <property type="match status" value="1"/>
</dbReference>
<protein>
    <recommendedName>
        <fullName evidence="1">N-acetyltransferase domain-containing protein</fullName>
    </recommendedName>
</protein>
<dbReference type="GO" id="GO:0016747">
    <property type="term" value="F:acyltransferase activity, transferring groups other than amino-acyl groups"/>
    <property type="evidence" value="ECO:0007669"/>
    <property type="project" value="InterPro"/>
</dbReference>
<feature type="domain" description="N-acetyltransferase" evidence="1">
    <location>
        <begin position="1"/>
        <end position="150"/>
    </location>
</feature>
<dbReference type="PATRIC" id="fig|1144672.3.peg.3369"/>
<dbReference type="Gene3D" id="3.40.630.30">
    <property type="match status" value="1"/>
</dbReference>
<evidence type="ECO:0000259" key="1">
    <source>
        <dbReference type="PROSITE" id="PS51186"/>
    </source>
</evidence>